<dbReference type="PANTHER" id="PTHR17695">
    <property type="entry name" value="SMALL SUBUNIT PROCESSOME COMPONENT 20 HOMOLOG"/>
    <property type="match status" value="1"/>
</dbReference>
<dbReference type="InterPro" id="IPR052575">
    <property type="entry name" value="SSU_processome_comp_20"/>
</dbReference>
<protein>
    <submittedName>
        <fullName evidence="2">Uncharacterized protein</fullName>
    </submittedName>
</protein>
<dbReference type="Proteomes" id="UP001187192">
    <property type="component" value="Unassembled WGS sequence"/>
</dbReference>
<accession>A0AA87ZVC5</accession>
<organism evidence="2 3">
    <name type="scientific">Ficus carica</name>
    <name type="common">Common fig</name>
    <dbReference type="NCBI Taxonomy" id="3494"/>
    <lineage>
        <taxon>Eukaryota</taxon>
        <taxon>Viridiplantae</taxon>
        <taxon>Streptophyta</taxon>
        <taxon>Embryophyta</taxon>
        <taxon>Tracheophyta</taxon>
        <taxon>Spermatophyta</taxon>
        <taxon>Magnoliopsida</taxon>
        <taxon>eudicotyledons</taxon>
        <taxon>Gunneridae</taxon>
        <taxon>Pentapetalae</taxon>
        <taxon>rosids</taxon>
        <taxon>fabids</taxon>
        <taxon>Rosales</taxon>
        <taxon>Moraceae</taxon>
        <taxon>Ficeae</taxon>
        <taxon>Ficus</taxon>
    </lineage>
</organism>
<feature type="region of interest" description="Disordered" evidence="1">
    <location>
        <begin position="248"/>
        <end position="285"/>
    </location>
</feature>
<dbReference type="AlphaFoldDB" id="A0AA87ZVC5"/>
<evidence type="ECO:0000313" key="2">
    <source>
        <dbReference type="EMBL" id="GMN40417.1"/>
    </source>
</evidence>
<comment type="caution">
    <text evidence="2">The sequence shown here is derived from an EMBL/GenBank/DDBJ whole genome shotgun (WGS) entry which is preliminary data.</text>
</comment>
<dbReference type="EMBL" id="BTGU01000011">
    <property type="protein sequence ID" value="GMN40417.1"/>
    <property type="molecule type" value="Genomic_DNA"/>
</dbReference>
<dbReference type="GO" id="GO:0032040">
    <property type="term" value="C:small-subunit processome"/>
    <property type="evidence" value="ECO:0007669"/>
    <property type="project" value="TreeGrafter"/>
</dbReference>
<gene>
    <name evidence="2" type="ORF">TIFTF001_009644</name>
</gene>
<keyword evidence="3" id="KW-1185">Reference proteome</keyword>
<dbReference type="GO" id="GO:0030686">
    <property type="term" value="C:90S preribosome"/>
    <property type="evidence" value="ECO:0007669"/>
    <property type="project" value="TreeGrafter"/>
</dbReference>
<name>A0AA87ZVC5_FICCA</name>
<evidence type="ECO:0000256" key="1">
    <source>
        <dbReference type="SAM" id="MobiDB-lite"/>
    </source>
</evidence>
<dbReference type="PANTHER" id="PTHR17695:SF11">
    <property type="entry name" value="SMALL SUBUNIT PROCESSOME COMPONENT 20 HOMOLOG"/>
    <property type="match status" value="1"/>
</dbReference>
<evidence type="ECO:0000313" key="3">
    <source>
        <dbReference type="Proteomes" id="UP001187192"/>
    </source>
</evidence>
<proteinExistence type="predicted"/>
<sequence>MLNHIAAGIECSSPVARKGGNHSVVAKSPSSHLIVVFALRMLHKKEITLDAYKDVLSTSLKCLAPLVRLPLPPIGSEGDKMKRAVFDLVQNMNIQVKERLCLKCFPQDKDLRYMTCTVVKLFISRISTCSVRIIMDCGISWCTGDSTQLWSAAAQVPALQVENVEVGFARHVNSVLQSVRSIFESAISRSGDYSDEDTPPFWKKECYSMVMLEKTLQRGAFGNADTCGAWLSSACAIRCWVKSCNKRNPRTPEGSGNRSQRGAVSPISRPLPASPESTRSPCMASTKMAEASML</sequence>
<reference evidence="2" key="1">
    <citation type="submission" date="2023-07" db="EMBL/GenBank/DDBJ databases">
        <title>draft genome sequence of fig (Ficus carica).</title>
        <authorList>
            <person name="Takahashi T."/>
            <person name="Nishimura K."/>
        </authorList>
    </citation>
    <scope>NUCLEOTIDE SEQUENCE</scope>
</reference>